<comment type="function">
    <text evidence="2">May play the central regulatory role in sporulation. It may be an element of the effector pathway responsible for the activation of sporulation genes in response to nutritional stress. Spo0A may act in concert with spo0H (a sigma factor) to control the expression of some genes that are critical to the sporulation process.</text>
</comment>
<dbReference type="GO" id="GO:0000160">
    <property type="term" value="P:phosphorelay signal transduction system"/>
    <property type="evidence" value="ECO:0007669"/>
    <property type="project" value="InterPro"/>
</dbReference>
<organism evidence="5 6">
    <name type="scientific">Anaerosacchariphilus polymeriproducens</name>
    <dbReference type="NCBI Taxonomy" id="1812858"/>
    <lineage>
        <taxon>Bacteria</taxon>
        <taxon>Bacillati</taxon>
        <taxon>Bacillota</taxon>
        <taxon>Clostridia</taxon>
        <taxon>Lachnospirales</taxon>
        <taxon>Lachnospiraceae</taxon>
        <taxon>Anaerosacchariphilus</taxon>
    </lineage>
</organism>
<evidence type="ECO:0000313" key="5">
    <source>
        <dbReference type="EMBL" id="RDU23797.1"/>
    </source>
</evidence>
<dbReference type="RefSeq" id="WP_115481666.1">
    <property type="nucleotide sequence ID" value="NZ_QRCT01000019.1"/>
</dbReference>
<feature type="domain" description="Response regulatory" evidence="4">
    <location>
        <begin position="3"/>
        <end position="95"/>
    </location>
</feature>
<protein>
    <recommendedName>
        <fullName evidence="1">Stage 0 sporulation protein A homolog</fullName>
    </recommendedName>
</protein>
<feature type="modified residue" description="4-aspartylphosphate" evidence="3">
    <location>
        <position position="61"/>
    </location>
</feature>
<dbReference type="PROSITE" id="PS50110">
    <property type="entry name" value="RESPONSE_REGULATORY"/>
    <property type="match status" value="1"/>
</dbReference>
<evidence type="ECO:0000256" key="3">
    <source>
        <dbReference type="PROSITE-ProRule" id="PRU00169"/>
    </source>
</evidence>
<evidence type="ECO:0000256" key="1">
    <source>
        <dbReference type="ARBA" id="ARBA00018672"/>
    </source>
</evidence>
<name>A0A371AW49_9FIRM</name>
<dbReference type="Proteomes" id="UP000255036">
    <property type="component" value="Unassembled WGS sequence"/>
</dbReference>
<keyword evidence="3" id="KW-0597">Phosphoprotein</keyword>
<dbReference type="OrthoDB" id="9809318at2"/>
<dbReference type="EMBL" id="QRCT01000019">
    <property type="protein sequence ID" value="RDU23797.1"/>
    <property type="molecule type" value="Genomic_DNA"/>
</dbReference>
<dbReference type="InterPro" id="IPR011006">
    <property type="entry name" value="CheY-like_superfamily"/>
</dbReference>
<evidence type="ECO:0000259" key="4">
    <source>
        <dbReference type="PROSITE" id="PS50110"/>
    </source>
</evidence>
<proteinExistence type="predicted"/>
<dbReference type="SUPFAM" id="SSF52172">
    <property type="entry name" value="CheY-like"/>
    <property type="match status" value="1"/>
</dbReference>
<keyword evidence="6" id="KW-1185">Reference proteome</keyword>
<reference evidence="5 6" key="1">
    <citation type="submission" date="2018-07" db="EMBL/GenBank/DDBJ databases">
        <title>Anaerosacharophilus polymeroproducens gen. nov. sp. nov., an anaerobic bacterium isolated from salt field.</title>
        <authorList>
            <person name="Kim W."/>
            <person name="Yang S.-H."/>
            <person name="Oh J."/>
            <person name="Lee J.-H."/>
            <person name="Kwon K.K."/>
        </authorList>
    </citation>
    <scope>NUCLEOTIDE SEQUENCE [LARGE SCALE GENOMIC DNA]</scope>
    <source>
        <strain evidence="5 6">MCWD5</strain>
    </source>
</reference>
<comment type="caution">
    <text evidence="5">The sequence shown here is derived from an EMBL/GenBank/DDBJ whole genome shotgun (WGS) entry which is preliminary data.</text>
</comment>
<gene>
    <name evidence="5" type="ORF">DWV06_08040</name>
</gene>
<dbReference type="InterPro" id="IPR001789">
    <property type="entry name" value="Sig_transdc_resp-reg_receiver"/>
</dbReference>
<evidence type="ECO:0000256" key="2">
    <source>
        <dbReference type="ARBA" id="ARBA00024867"/>
    </source>
</evidence>
<accession>A0A371AW49</accession>
<dbReference type="AlphaFoldDB" id="A0A371AW49"/>
<sequence>MLKIILCDDDRFTLTIFSELLQEAINRLSISANILCRASSTNELLNFLNKNPDNNYIFFLDLDMGNDELNGLDLSRIIRNRFPASKIVWLSTYNS</sequence>
<evidence type="ECO:0000313" key="6">
    <source>
        <dbReference type="Proteomes" id="UP000255036"/>
    </source>
</evidence>
<dbReference type="Gene3D" id="3.40.50.2300">
    <property type="match status" value="1"/>
</dbReference>